<proteinExistence type="predicted"/>
<gene>
    <name evidence="2" type="ORF">SDC9_125408</name>
</gene>
<dbReference type="Pfam" id="PF12146">
    <property type="entry name" value="Hydrolase_4"/>
    <property type="match status" value="1"/>
</dbReference>
<dbReference type="AlphaFoldDB" id="A0A645CNA3"/>
<organism evidence="2">
    <name type="scientific">bioreactor metagenome</name>
    <dbReference type="NCBI Taxonomy" id="1076179"/>
    <lineage>
        <taxon>unclassified sequences</taxon>
        <taxon>metagenomes</taxon>
        <taxon>ecological metagenomes</taxon>
    </lineage>
</organism>
<evidence type="ECO:0000259" key="1">
    <source>
        <dbReference type="Pfam" id="PF12146"/>
    </source>
</evidence>
<dbReference type="Gene3D" id="3.40.50.1820">
    <property type="entry name" value="alpha/beta hydrolase"/>
    <property type="match status" value="1"/>
</dbReference>
<comment type="caution">
    <text evidence="2">The sequence shown here is derived from an EMBL/GenBank/DDBJ whole genome shotgun (WGS) entry which is preliminary data.</text>
</comment>
<feature type="domain" description="Serine aminopeptidase S33" evidence="1">
    <location>
        <begin position="20"/>
        <end position="71"/>
    </location>
</feature>
<dbReference type="SUPFAM" id="SSF53474">
    <property type="entry name" value="alpha/beta-Hydrolases"/>
    <property type="match status" value="1"/>
</dbReference>
<name>A0A645CNA3_9ZZZZ</name>
<dbReference type="InterPro" id="IPR022742">
    <property type="entry name" value="Hydrolase_4"/>
</dbReference>
<evidence type="ECO:0000313" key="2">
    <source>
        <dbReference type="EMBL" id="MPM78397.1"/>
    </source>
</evidence>
<accession>A0A645CNA3</accession>
<protein>
    <recommendedName>
        <fullName evidence="1">Serine aminopeptidase S33 domain-containing protein</fullName>
    </recommendedName>
</protein>
<dbReference type="InterPro" id="IPR029058">
    <property type="entry name" value="AB_hydrolase_fold"/>
</dbReference>
<dbReference type="EMBL" id="VSSQ01028613">
    <property type="protein sequence ID" value="MPM78397.1"/>
    <property type="molecule type" value="Genomic_DNA"/>
</dbReference>
<sequence>MEGLAYIARGEHLGRMDPATPVYLFSGEEDPVGQYGAGVQKVWGFFRRAGCRDLTLKLYPGGRHEMLNETNRQQVYEDVLTWLEARLTSDTGSD</sequence>
<reference evidence="2" key="1">
    <citation type="submission" date="2019-08" db="EMBL/GenBank/DDBJ databases">
        <authorList>
            <person name="Kucharzyk K."/>
            <person name="Murdoch R.W."/>
            <person name="Higgins S."/>
            <person name="Loffler F."/>
        </authorList>
    </citation>
    <scope>NUCLEOTIDE SEQUENCE</scope>
</reference>